<sequence>MWDQYIGYCAPACREGRASYQVVVG</sequence>
<reference evidence="1" key="2">
    <citation type="journal article" date="2015" name="Data Brief">
        <title>Shoot transcriptome of the giant reed, Arundo donax.</title>
        <authorList>
            <person name="Barrero R.A."/>
            <person name="Guerrero F.D."/>
            <person name="Moolhuijzen P."/>
            <person name="Goolsby J.A."/>
            <person name="Tidwell J."/>
            <person name="Bellgard S.E."/>
            <person name="Bellgard M.I."/>
        </authorList>
    </citation>
    <scope>NUCLEOTIDE SEQUENCE</scope>
    <source>
        <tissue evidence="1">Shoot tissue taken approximately 20 cm above the soil surface</tissue>
    </source>
</reference>
<dbReference type="EMBL" id="GBRH01253210">
    <property type="protein sequence ID" value="JAD44685.1"/>
    <property type="molecule type" value="Transcribed_RNA"/>
</dbReference>
<evidence type="ECO:0000313" key="1">
    <source>
        <dbReference type="EMBL" id="JAD44685.1"/>
    </source>
</evidence>
<protein>
    <submittedName>
        <fullName evidence="1">Uncharacterized protein</fullName>
    </submittedName>
</protein>
<proteinExistence type="predicted"/>
<dbReference type="AlphaFoldDB" id="A0A0A9A6S1"/>
<reference evidence="1" key="1">
    <citation type="submission" date="2014-09" db="EMBL/GenBank/DDBJ databases">
        <authorList>
            <person name="Magalhaes I.L.F."/>
            <person name="Oliveira U."/>
            <person name="Santos F.R."/>
            <person name="Vidigal T.H.D.A."/>
            <person name="Brescovit A.D."/>
            <person name="Santos A.J."/>
        </authorList>
    </citation>
    <scope>NUCLEOTIDE SEQUENCE</scope>
    <source>
        <tissue evidence="1">Shoot tissue taken approximately 20 cm above the soil surface</tissue>
    </source>
</reference>
<organism evidence="1">
    <name type="scientific">Arundo donax</name>
    <name type="common">Giant reed</name>
    <name type="synonym">Donax arundinaceus</name>
    <dbReference type="NCBI Taxonomy" id="35708"/>
    <lineage>
        <taxon>Eukaryota</taxon>
        <taxon>Viridiplantae</taxon>
        <taxon>Streptophyta</taxon>
        <taxon>Embryophyta</taxon>
        <taxon>Tracheophyta</taxon>
        <taxon>Spermatophyta</taxon>
        <taxon>Magnoliopsida</taxon>
        <taxon>Liliopsida</taxon>
        <taxon>Poales</taxon>
        <taxon>Poaceae</taxon>
        <taxon>PACMAD clade</taxon>
        <taxon>Arundinoideae</taxon>
        <taxon>Arundineae</taxon>
        <taxon>Arundo</taxon>
    </lineage>
</organism>
<name>A0A0A9A6S1_ARUDO</name>
<accession>A0A0A9A6S1</accession>